<evidence type="ECO:0008006" key="4">
    <source>
        <dbReference type="Google" id="ProtNLM"/>
    </source>
</evidence>
<dbReference type="RefSeq" id="WP_196205562.1">
    <property type="nucleotide sequence ID" value="NZ_JADPUN010000315.1"/>
</dbReference>
<feature type="transmembrane region" description="Helical" evidence="1">
    <location>
        <begin position="107"/>
        <end position="128"/>
    </location>
</feature>
<name>A0ABS0H6H8_9ACTN</name>
<keyword evidence="1" id="KW-1133">Transmembrane helix</keyword>
<keyword evidence="1" id="KW-0812">Transmembrane</keyword>
<evidence type="ECO:0000313" key="3">
    <source>
        <dbReference type="Proteomes" id="UP000638560"/>
    </source>
</evidence>
<dbReference type="EMBL" id="JADPUN010000315">
    <property type="protein sequence ID" value="MBF9134070.1"/>
    <property type="molecule type" value="Genomic_DNA"/>
</dbReference>
<sequence length="130" mass="14300">MTTTNSGPEDAAYNRGLDAGRIEQRLQGHDDHFQQINGSIDAMTRALQSLTEEVRAKAAVFSANATSDRRDAGEREKIAITVAAALVERASTVEAAKSNRWMTWQRWFAVAGAIVLIVNFSLGLYLAFDR</sequence>
<protein>
    <recommendedName>
        <fullName evidence="4">DUF3618 domain-containing protein</fullName>
    </recommendedName>
</protein>
<keyword evidence="3" id="KW-1185">Reference proteome</keyword>
<accession>A0ABS0H6H8</accession>
<comment type="caution">
    <text evidence="2">The sequence shown here is derived from an EMBL/GenBank/DDBJ whole genome shotgun (WGS) entry which is preliminary data.</text>
</comment>
<proteinExistence type="predicted"/>
<keyword evidence="1" id="KW-0472">Membrane</keyword>
<gene>
    <name evidence="2" type="ORF">I0C86_34795</name>
</gene>
<organism evidence="2 3">
    <name type="scientific">Plantactinospora alkalitolerans</name>
    <dbReference type="NCBI Taxonomy" id="2789879"/>
    <lineage>
        <taxon>Bacteria</taxon>
        <taxon>Bacillati</taxon>
        <taxon>Actinomycetota</taxon>
        <taxon>Actinomycetes</taxon>
        <taxon>Micromonosporales</taxon>
        <taxon>Micromonosporaceae</taxon>
        <taxon>Plantactinospora</taxon>
    </lineage>
</organism>
<evidence type="ECO:0000313" key="2">
    <source>
        <dbReference type="EMBL" id="MBF9134070.1"/>
    </source>
</evidence>
<dbReference type="Proteomes" id="UP000638560">
    <property type="component" value="Unassembled WGS sequence"/>
</dbReference>
<reference evidence="2 3" key="1">
    <citation type="submission" date="2020-11" db="EMBL/GenBank/DDBJ databases">
        <title>A novel isolate from a Black sea contaminated sediment with potential to produce alkanes: Plantactinospora alkalitolerans sp. nov.</title>
        <authorList>
            <person name="Carro L."/>
            <person name="Veyisoglu A."/>
            <person name="Guven K."/>
            <person name="Schumann P."/>
            <person name="Klenk H.-P."/>
            <person name="Sahin N."/>
        </authorList>
    </citation>
    <scope>NUCLEOTIDE SEQUENCE [LARGE SCALE GENOMIC DNA]</scope>
    <source>
        <strain evidence="2 3">S1510</strain>
    </source>
</reference>
<evidence type="ECO:0000256" key="1">
    <source>
        <dbReference type="SAM" id="Phobius"/>
    </source>
</evidence>